<dbReference type="PROSITE" id="PS00061">
    <property type="entry name" value="ADH_SHORT"/>
    <property type="match status" value="1"/>
</dbReference>
<feature type="binding site" evidence="7">
    <location>
        <position position="86"/>
    </location>
    <ligand>
        <name>NADP(+)</name>
        <dbReference type="ChEBI" id="CHEBI:58349"/>
    </ligand>
</feature>
<dbReference type="FunFam" id="3.40.50.720:FF:000115">
    <property type="entry name" value="3-oxoacyl-[acyl-carrier-protein] reductase FabG"/>
    <property type="match status" value="1"/>
</dbReference>
<feature type="active site" description="Proton acceptor" evidence="6">
    <location>
        <position position="151"/>
    </location>
</feature>
<evidence type="ECO:0000256" key="1">
    <source>
        <dbReference type="ARBA" id="ARBA00002607"/>
    </source>
</evidence>
<name>A0A5C1QLF4_9SPIO</name>
<dbReference type="InterPro" id="IPR050259">
    <property type="entry name" value="SDR"/>
</dbReference>
<dbReference type="PRINTS" id="PR00080">
    <property type="entry name" value="SDRFAMILY"/>
</dbReference>
<evidence type="ECO:0000256" key="3">
    <source>
        <dbReference type="ARBA" id="ARBA00022857"/>
    </source>
</evidence>
<dbReference type="InterPro" id="IPR036291">
    <property type="entry name" value="NAD(P)-bd_dom_sf"/>
</dbReference>
<dbReference type="Pfam" id="PF13561">
    <property type="entry name" value="adh_short_C2"/>
    <property type="match status" value="1"/>
</dbReference>
<keyword evidence="3 7" id="KW-0521">NADP</keyword>
<dbReference type="UniPathway" id="UPA00094"/>
<dbReference type="PRINTS" id="PR00081">
    <property type="entry name" value="GDHRDH"/>
</dbReference>
<dbReference type="CDD" id="cd05333">
    <property type="entry name" value="BKR_SDR_c"/>
    <property type="match status" value="1"/>
</dbReference>
<evidence type="ECO:0000256" key="2">
    <source>
        <dbReference type="ARBA" id="ARBA00006484"/>
    </source>
</evidence>
<dbReference type="SUPFAM" id="SSF51735">
    <property type="entry name" value="NAD(P)-binding Rossmann-fold domains"/>
    <property type="match status" value="1"/>
</dbReference>
<evidence type="ECO:0000256" key="7">
    <source>
        <dbReference type="PIRSR" id="PIRSR611284-2"/>
    </source>
</evidence>
<evidence type="ECO:0000313" key="10">
    <source>
        <dbReference type="EMBL" id="QEN08873.1"/>
    </source>
</evidence>
<dbReference type="SMART" id="SM00822">
    <property type="entry name" value="PKS_KR"/>
    <property type="match status" value="1"/>
</dbReference>
<accession>A0A5C1QLF4</accession>
<proteinExistence type="inferred from homology"/>
<dbReference type="NCBIfam" id="NF009466">
    <property type="entry name" value="PRK12826.1-2"/>
    <property type="match status" value="1"/>
</dbReference>
<dbReference type="GO" id="GO:0006633">
    <property type="term" value="P:fatty acid biosynthetic process"/>
    <property type="evidence" value="ECO:0007669"/>
    <property type="project" value="UniProtKB-UniPathway"/>
</dbReference>
<keyword evidence="11" id="KW-1185">Reference proteome</keyword>
<feature type="binding site" evidence="7">
    <location>
        <position position="184"/>
    </location>
    <ligand>
        <name>NADP(+)</name>
        <dbReference type="ChEBI" id="CHEBI:58349"/>
    </ligand>
</feature>
<gene>
    <name evidence="10" type="primary">fabG</name>
    <name evidence="10" type="ORF">EXM22_13060</name>
</gene>
<dbReference type="GO" id="GO:0004316">
    <property type="term" value="F:3-oxoacyl-[acyl-carrier-protein] reductase (NADPH) activity"/>
    <property type="evidence" value="ECO:0007669"/>
    <property type="project" value="UniProtKB-UniRule"/>
</dbReference>
<evidence type="ECO:0000256" key="4">
    <source>
        <dbReference type="ARBA" id="ARBA00023002"/>
    </source>
</evidence>
<dbReference type="InterPro" id="IPR020904">
    <property type="entry name" value="Sc_DH/Rdtase_CS"/>
</dbReference>
<keyword evidence="8" id="KW-0443">Lipid metabolism</keyword>
<dbReference type="RefSeq" id="WP_149486952.1">
    <property type="nucleotide sequence ID" value="NZ_CP036150.1"/>
</dbReference>
<keyword evidence="4 8" id="KW-0560">Oxidoreductase</keyword>
<dbReference type="NCBIfam" id="TIGR01830">
    <property type="entry name" value="3oxo_ACP_reduc"/>
    <property type="match status" value="1"/>
</dbReference>
<dbReference type="AlphaFoldDB" id="A0A5C1QLF4"/>
<keyword evidence="8" id="KW-0276">Fatty acid metabolism</keyword>
<evidence type="ECO:0000313" key="11">
    <source>
        <dbReference type="Proteomes" id="UP000324209"/>
    </source>
</evidence>
<organism evidence="10 11">
    <name type="scientific">Oceanispirochaeta crateris</name>
    <dbReference type="NCBI Taxonomy" id="2518645"/>
    <lineage>
        <taxon>Bacteria</taxon>
        <taxon>Pseudomonadati</taxon>
        <taxon>Spirochaetota</taxon>
        <taxon>Spirochaetia</taxon>
        <taxon>Spirochaetales</taxon>
        <taxon>Spirochaetaceae</taxon>
        <taxon>Oceanispirochaeta</taxon>
    </lineage>
</organism>
<protein>
    <recommendedName>
        <fullName evidence="8">3-oxoacyl-[acyl-carrier-protein] reductase</fullName>
        <ecNumber evidence="8">1.1.1.100</ecNumber>
    </recommendedName>
</protein>
<dbReference type="EC" id="1.1.1.100" evidence="8"/>
<comment type="catalytic activity">
    <reaction evidence="5 8">
        <text>a (3R)-hydroxyacyl-[ACP] + NADP(+) = a 3-oxoacyl-[ACP] + NADPH + H(+)</text>
        <dbReference type="Rhea" id="RHEA:17397"/>
        <dbReference type="Rhea" id="RHEA-COMP:9916"/>
        <dbReference type="Rhea" id="RHEA-COMP:9945"/>
        <dbReference type="ChEBI" id="CHEBI:15378"/>
        <dbReference type="ChEBI" id="CHEBI:57783"/>
        <dbReference type="ChEBI" id="CHEBI:58349"/>
        <dbReference type="ChEBI" id="CHEBI:78776"/>
        <dbReference type="ChEBI" id="CHEBI:78827"/>
        <dbReference type="EC" id="1.1.1.100"/>
    </reaction>
</comment>
<evidence type="ECO:0000259" key="9">
    <source>
        <dbReference type="SMART" id="SM00822"/>
    </source>
</evidence>
<dbReference type="Proteomes" id="UP000324209">
    <property type="component" value="Chromosome"/>
</dbReference>
<evidence type="ECO:0000256" key="8">
    <source>
        <dbReference type="RuleBase" id="RU366074"/>
    </source>
</evidence>
<sequence length="243" mass="26192">MKGKTVLVTGGSRGIGKEIVKLFLENEAKVHFISTSPSPYMDELQSLAEQKGTSLTWYQGDVSNEEQMTAIVEPLAKEGLDVVVNNAGITKDGLIFRMTMEQWDQVMKVNLTSAFLVSRIAASQMIRKRKGCIINMSSVVGVMGNAGQCNYAASKAGMIGLTKSLAKEVASRGVRVNAIAPGFIDTDMTKNLSDKIMDEMKKQIPLGRTGSGREIAEAVLFLSSDKASYITGQVLNVDGGMVM</sequence>
<dbReference type="InterPro" id="IPR057326">
    <property type="entry name" value="KR_dom"/>
</dbReference>
<dbReference type="NCBIfam" id="NF005559">
    <property type="entry name" value="PRK07231.1"/>
    <property type="match status" value="1"/>
</dbReference>
<keyword evidence="8" id="KW-0275">Fatty acid biosynthesis</keyword>
<feature type="binding site" evidence="7">
    <location>
        <position position="35"/>
    </location>
    <ligand>
        <name>NADP(+)</name>
        <dbReference type="ChEBI" id="CHEBI:58349"/>
    </ligand>
</feature>
<keyword evidence="8" id="KW-0444">Lipid biosynthesis</keyword>
<dbReference type="InterPro" id="IPR011284">
    <property type="entry name" value="3oxo_ACP_reduc"/>
</dbReference>
<dbReference type="InterPro" id="IPR002347">
    <property type="entry name" value="SDR_fam"/>
</dbReference>
<dbReference type="KEGG" id="ock:EXM22_13060"/>
<dbReference type="EMBL" id="CP036150">
    <property type="protein sequence ID" value="QEN08873.1"/>
    <property type="molecule type" value="Genomic_DNA"/>
</dbReference>
<feature type="domain" description="Ketoreductase" evidence="9">
    <location>
        <begin position="4"/>
        <end position="182"/>
    </location>
</feature>
<comment type="similarity">
    <text evidence="2 8">Belongs to the short-chain dehydrogenases/reductases (SDR) family.</text>
</comment>
<dbReference type="Gene3D" id="3.40.50.720">
    <property type="entry name" value="NAD(P)-binding Rossmann-like Domain"/>
    <property type="match status" value="1"/>
</dbReference>
<evidence type="ECO:0000256" key="6">
    <source>
        <dbReference type="PIRSR" id="PIRSR611284-1"/>
    </source>
</evidence>
<dbReference type="GO" id="GO:0051287">
    <property type="term" value="F:NAD binding"/>
    <property type="evidence" value="ECO:0007669"/>
    <property type="project" value="UniProtKB-UniRule"/>
</dbReference>
<dbReference type="OrthoDB" id="9803333at2"/>
<feature type="binding site" evidence="7">
    <location>
        <begin position="151"/>
        <end position="155"/>
    </location>
    <ligand>
        <name>NADP(+)</name>
        <dbReference type="ChEBI" id="CHEBI:58349"/>
    </ligand>
</feature>
<comment type="subunit">
    <text evidence="8">Homotetramer.</text>
</comment>
<feature type="binding site" evidence="7">
    <location>
        <begin position="10"/>
        <end position="13"/>
    </location>
    <ligand>
        <name>NADP(+)</name>
        <dbReference type="ChEBI" id="CHEBI:58349"/>
    </ligand>
</feature>
<evidence type="ECO:0000256" key="5">
    <source>
        <dbReference type="ARBA" id="ARBA00048508"/>
    </source>
</evidence>
<dbReference type="PANTHER" id="PTHR42879">
    <property type="entry name" value="3-OXOACYL-(ACYL-CARRIER-PROTEIN) REDUCTASE"/>
    <property type="match status" value="1"/>
</dbReference>
<comment type="function">
    <text evidence="1 8">Catalyzes the NADPH-dependent reduction of beta-ketoacyl-ACP substrates to beta-hydroxyacyl-ACP products, the first reductive step in the elongation cycle of fatty acid biosynthesis.</text>
</comment>
<dbReference type="PANTHER" id="PTHR42879:SF2">
    <property type="entry name" value="3-OXOACYL-[ACYL-CARRIER-PROTEIN] REDUCTASE FABG"/>
    <property type="match status" value="1"/>
</dbReference>
<comment type="pathway">
    <text evidence="8">Lipid metabolism; fatty acid biosynthesis.</text>
</comment>
<reference evidence="10 11" key="1">
    <citation type="submission" date="2019-02" db="EMBL/GenBank/DDBJ databases">
        <title>Complete Genome Sequence and Methylome Analysis of free living Spirochaetas.</title>
        <authorList>
            <person name="Fomenkov A."/>
            <person name="Dubinina G."/>
            <person name="Leshcheva N."/>
            <person name="Mikheeva N."/>
            <person name="Grabovich M."/>
            <person name="Vincze T."/>
            <person name="Roberts R.J."/>
        </authorList>
    </citation>
    <scope>NUCLEOTIDE SEQUENCE [LARGE SCALE GENOMIC DNA]</scope>
    <source>
        <strain evidence="10 11">K2</strain>
    </source>
</reference>